<protein>
    <submittedName>
        <fullName evidence="1">Uncharacterized protein</fullName>
    </submittedName>
</protein>
<dbReference type="EMBL" id="JABBWE010000090">
    <property type="protein sequence ID" value="KAG1786590.1"/>
    <property type="molecule type" value="Genomic_DNA"/>
</dbReference>
<keyword evidence="2" id="KW-1185">Reference proteome</keyword>
<name>A0A9P7ACG7_9AGAM</name>
<comment type="caution">
    <text evidence="1">The sequence shown here is derived from an EMBL/GenBank/DDBJ whole genome shotgun (WGS) entry which is preliminary data.</text>
</comment>
<accession>A0A9P7ACG7</accession>
<reference evidence="1" key="1">
    <citation type="journal article" date="2020" name="New Phytol.">
        <title>Comparative genomics reveals dynamic genome evolution in host specialist ectomycorrhizal fungi.</title>
        <authorList>
            <person name="Lofgren L.A."/>
            <person name="Nguyen N.H."/>
            <person name="Vilgalys R."/>
            <person name="Ruytinx J."/>
            <person name="Liao H.L."/>
            <person name="Branco S."/>
            <person name="Kuo A."/>
            <person name="LaButti K."/>
            <person name="Lipzen A."/>
            <person name="Andreopoulos W."/>
            <person name="Pangilinan J."/>
            <person name="Riley R."/>
            <person name="Hundley H."/>
            <person name="Na H."/>
            <person name="Barry K."/>
            <person name="Grigoriev I.V."/>
            <person name="Stajich J.E."/>
            <person name="Kennedy P.G."/>
        </authorList>
    </citation>
    <scope>NUCLEOTIDE SEQUENCE</scope>
    <source>
        <strain evidence="1">S12</strain>
    </source>
</reference>
<dbReference type="Proteomes" id="UP000719766">
    <property type="component" value="Unassembled WGS sequence"/>
</dbReference>
<evidence type="ECO:0000313" key="2">
    <source>
        <dbReference type="Proteomes" id="UP000719766"/>
    </source>
</evidence>
<proteinExistence type="predicted"/>
<gene>
    <name evidence="1" type="ORF">HD556DRAFT_1042302</name>
</gene>
<dbReference type="GeneID" id="64589730"/>
<sequence>MPAIYVDRLSSLVCLLCSAGNLFKILTTIALAANIRYRSVRPSIIILLGKKFRTSSWSLPRVPGRGIVSPSPSAYSGLVSIQPS</sequence>
<dbReference type="RefSeq" id="XP_041154018.1">
    <property type="nucleotide sequence ID" value="XM_041295966.1"/>
</dbReference>
<evidence type="ECO:0000313" key="1">
    <source>
        <dbReference type="EMBL" id="KAG1786590.1"/>
    </source>
</evidence>
<dbReference type="AlphaFoldDB" id="A0A9P7ACG7"/>
<organism evidence="1 2">
    <name type="scientific">Suillus plorans</name>
    <dbReference type="NCBI Taxonomy" id="116603"/>
    <lineage>
        <taxon>Eukaryota</taxon>
        <taxon>Fungi</taxon>
        <taxon>Dikarya</taxon>
        <taxon>Basidiomycota</taxon>
        <taxon>Agaricomycotina</taxon>
        <taxon>Agaricomycetes</taxon>
        <taxon>Agaricomycetidae</taxon>
        <taxon>Boletales</taxon>
        <taxon>Suillineae</taxon>
        <taxon>Suillaceae</taxon>
        <taxon>Suillus</taxon>
    </lineage>
</organism>